<gene>
    <name evidence="3" type="ORF">OsJ_14352</name>
</gene>
<dbReference type="HOGENOM" id="CLU_110454_0_0_1"/>
<dbReference type="PANTHER" id="PTHR14552:SF21">
    <property type="entry name" value="DCTP PYROPHOSPHATASE 1"/>
    <property type="match status" value="1"/>
</dbReference>
<dbReference type="PANTHER" id="PTHR14552">
    <property type="match status" value="1"/>
</dbReference>
<reference evidence="3" key="1">
    <citation type="journal article" date="2005" name="PLoS Biol.">
        <title>The genomes of Oryza sativa: a history of duplications.</title>
        <authorList>
            <person name="Yu J."/>
            <person name="Wang J."/>
            <person name="Lin W."/>
            <person name="Li S."/>
            <person name="Li H."/>
            <person name="Zhou J."/>
            <person name="Ni P."/>
            <person name="Dong W."/>
            <person name="Hu S."/>
            <person name="Zeng C."/>
            <person name="Zhang J."/>
            <person name="Zhang Y."/>
            <person name="Li R."/>
            <person name="Xu Z."/>
            <person name="Li S."/>
            <person name="Li X."/>
            <person name="Zheng H."/>
            <person name="Cong L."/>
            <person name="Lin L."/>
            <person name="Yin J."/>
            <person name="Geng J."/>
            <person name="Li G."/>
            <person name="Shi J."/>
            <person name="Liu J."/>
            <person name="Lv H."/>
            <person name="Li J."/>
            <person name="Wang J."/>
            <person name="Deng Y."/>
            <person name="Ran L."/>
            <person name="Shi X."/>
            <person name="Wang X."/>
            <person name="Wu Q."/>
            <person name="Li C."/>
            <person name="Ren X."/>
            <person name="Wang J."/>
            <person name="Wang X."/>
            <person name="Li D."/>
            <person name="Liu D."/>
            <person name="Zhang X."/>
            <person name="Ji Z."/>
            <person name="Zhao W."/>
            <person name="Sun Y."/>
            <person name="Zhang Z."/>
            <person name="Bao J."/>
            <person name="Han Y."/>
            <person name="Dong L."/>
            <person name="Ji J."/>
            <person name="Chen P."/>
            <person name="Wu S."/>
            <person name="Liu J."/>
            <person name="Xiao Y."/>
            <person name="Bu D."/>
            <person name="Tan J."/>
            <person name="Yang L."/>
            <person name="Ye C."/>
            <person name="Zhang J."/>
            <person name="Xu J."/>
            <person name="Zhou Y."/>
            <person name="Yu Y."/>
            <person name="Zhang B."/>
            <person name="Zhuang S."/>
            <person name="Wei H."/>
            <person name="Liu B."/>
            <person name="Lei M."/>
            <person name="Yu H."/>
            <person name="Li Y."/>
            <person name="Xu H."/>
            <person name="Wei S."/>
            <person name="He X."/>
            <person name="Fang L."/>
            <person name="Zhang Z."/>
            <person name="Zhang Y."/>
            <person name="Huang X."/>
            <person name="Su Z."/>
            <person name="Tong W."/>
            <person name="Li J."/>
            <person name="Tong Z."/>
            <person name="Li S."/>
            <person name="Ye J."/>
            <person name="Wang L."/>
            <person name="Fang L."/>
            <person name="Lei T."/>
            <person name="Chen C."/>
            <person name="Chen H."/>
            <person name="Xu Z."/>
            <person name="Li H."/>
            <person name="Huang H."/>
            <person name="Zhang F."/>
            <person name="Xu H."/>
            <person name="Li N."/>
            <person name="Zhao C."/>
            <person name="Li S."/>
            <person name="Dong L."/>
            <person name="Huang Y."/>
            <person name="Li L."/>
            <person name="Xi Y."/>
            <person name="Qi Q."/>
            <person name="Li W."/>
            <person name="Zhang B."/>
            <person name="Hu W."/>
            <person name="Zhang Y."/>
            <person name="Tian X."/>
            <person name="Jiao Y."/>
            <person name="Liang X."/>
            <person name="Jin J."/>
            <person name="Gao L."/>
            <person name="Zheng W."/>
            <person name="Hao B."/>
            <person name="Liu S."/>
            <person name="Wang W."/>
            <person name="Yuan L."/>
            <person name="Cao M."/>
            <person name="McDermott J."/>
            <person name="Samudrala R."/>
            <person name="Wang J."/>
            <person name="Wong G.K."/>
            <person name="Yang H."/>
        </authorList>
    </citation>
    <scope>NUCLEOTIDE SEQUENCE [LARGE SCALE GENOMIC DNA]</scope>
</reference>
<dbReference type="SUPFAM" id="SSF101386">
    <property type="entry name" value="all-alpha NTP pyrophosphatases"/>
    <property type="match status" value="1"/>
</dbReference>
<feature type="compositionally biased region" description="Low complexity" evidence="1">
    <location>
        <begin position="331"/>
        <end position="357"/>
    </location>
</feature>
<organism evidence="3">
    <name type="scientific">Oryza sativa subsp. japonica</name>
    <name type="common">Rice</name>
    <dbReference type="NCBI Taxonomy" id="39947"/>
    <lineage>
        <taxon>Eukaryota</taxon>
        <taxon>Viridiplantae</taxon>
        <taxon>Streptophyta</taxon>
        <taxon>Embryophyta</taxon>
        <taxon>Tracheophyta</taxon>
        <taxon>Spermatophyta</taxon>
        <taxon>Magnoliopsida</taxon>
        <taxon>Liliopsida</taxon>
        <taxon>Poales</taxon>
        <taxon>Poaceae</taxon>
        <taxon>BOP clade</taxon>
        <taxon>Oryzoideae</taxon>
        <taxon>Oryzeae</taxon>
        <taxon>Oryzinae</taxon>
        <taxon>Oryza</taxon>
        <taxon>Oryza sativa</taxon>
    </lineage>
</organism>
<name>A3ASL7_ORYSJ</name>
<dbReference type="Pfam" id="PF03819">
    <property type="entry name" value="MazG"/>
    <property type="match status" value="1"/>
</dbReference>
<dbReference type="GO" id="GO:0047429">
    <property type="term" value="F:nucleoside triphosphate diphosphatase activity"/>
    <property type="evidence" value="ECO:0007669"/>
    <property type="project" value="InterPro"/>
</dbReference>
<evidence type="ECO:0000313" key="3">
    <source>
        <dbReference type="EMBL" id="EAZ30306.1"/>
    </source>
</evidence>
<dbReference type="InterPro" id="IPR025984">
    <property type="entry name" value="DCTPP"/>
</dbReference>
<accession>A3ASL7</accession>
<dbReference type="AlphaFoldDB" id="A3ASL7"/>
<dbReference type="Gene3D" id="1.10.287.1080">
    <property type="entry name" value="MazG-like"/>
    <property type="match status" value="1"/>
</dbReference>
<dbReference type="EMBL" id="CM000141">
    <property type="protein sequence ID" value="EAZ30306.1"/>
    <property type="molecule type" value="Genomic_DNA"/>
</dbReference>
<dbReference type="InterPro" id="IPR004518">
    <property type="entry name" value="MazG-like_dom"/>
</dbReference>
<dbReference type="Proteomes" id="UP000007752">
    <property type="component" value="Chromosome 4"/>
</dbReference>
<dbReference type="CDD" id="cd11537">
    <property type="entry name" value="NTP-PPase_RS21-C6_like"/>
    <property type="match status" value="1"/>
</dbReference>
<evidence type="ECO:0000256" key="1">
    <source>
        <dbReference type="SAM" id="MobiDB-lite"/>
    </source>
</evidence>
<evidence type="ECO:0000259" key="2">
    <source>
        <dbReference type="Pfam" id="PF03819"/>
    </source>
</evidence>
<protein>
    <recommendedName>
        <fullName evidence="2">NTP pyrophosphohydrolase MazG-like domain-containing protein</fullName>
    </recommendedName>
</protein>
<feature type="domain" description="NTP pyrophosphohydrolase MazG-like" evidence="2">
    <location>
        <begin position="239"/>
        <end position="306"/>
    </location>
</feature>
<reference evidence="3" key="2">
    <citation type="submission" date="2008-12" db="EMBL/GenBank/DDBJ databases">
        <title>Improved gene annotation of the rice (Oryza sativa) genomes.</title>
        <authorList>
            <person name="Wang J."/>
            <person name="Li R."/>
            <person name="Fan W."/>
            <person name="Huang Q."/>
            <person name="Zhang J."/>
            <person name="Zhou Y."/>
            <person name="Hu Y."/>
            <person name="Zi S."/>
            <person name="Li J."/>
            <person name="Ni P."/>
            <person name="Zheng H."/>
            <person name="Zhang Y."/>
            <person name="Zhao M."/>
            <person name="Hao Q."/>
            <person name="McDermott J."/>
            <person name="Samudrala R."/>
            <person name="Kristiansen K."/>
            <person name="Wong G.K.-S."/>
        </authorList>
    </citation>
    <scope>NUCLEOTIDE SEQUENCE</scope>
</reference>
<feature type="region of interest" description="Disordered" evidence="1">
    <location>
        <begin position="322"/>
        <end position="364"/>
    </location>
</feature>
<sequence length="364" mass="38739">MKRPQIALPEGVMVWAPVDLILHAEMGGGVKLSRGRAPPELGWDGAPTAATDTVLACHHRAQLRAGSLASVPTTGRRHDAVLLLSHLAPSKPATPAPWSSARLLPCFPTAGRRGAILLLSRLAPSTPTPPVDTRARPHLPIDDGGDGGAALPVTPLSLKAATAPPEYEMPSMKEWIVSRVLTLVSMSLEEREMNGAVVGLGETAKGSGGGGGGGEVTLETLRRKMSEFARERDWEQFHSPRNLLLALVGEVGELSEVFQWKGEVPKGLPGWGEREVEHLGEELADVLLYLIRLSDMCDVDLGKAALRKMELNARKYPIGQCRGSSKKHTHYSTTTTTTDNGASGDDNNRNAGAGADADAGKEQC</sequence>
<dbReference type="GO" id="GO:0009143">
    <property type="term" value="P:nucleoside triphosphate catabolic process"/>
    <property type="evidence" value="ECO:0007669"/>
    <property type="project" value="InterPro"/>
</dbReference>
<proteinExistence type="predicted"/>